<dbReference type="SUPFAM" id="SSF52540">
    <property type="entry name" value="P-loop containing nucleoside triphosphate hydrolases"/>
    <property type="match status" value="1"/>
</dbReference>
<evidence type="ECO:0000313" key="4">
    <source>
        <dbReference type="Proteomes" id="UP000189677"/>
    </source>
</evidence>
<evidence type="ECO:0000259" key="2">
    <source>
        <dbReference type="PROSITE" id="PS51192"/>
    </source>
</evidence>
<dbReference type="GO" id="GO:0009035">
    <property type="term" value="F:type I site-specific deoxyribonuclease activity"/>
    <property type="evidence" value="ECO:0007669"/>
    <property type="project" value="UniProtKB-EC"/>
</dbReference>
<dbReference type="Gene3D" id="3.40.50.300">
    <property type="entry name" value="P-loop containing nucleotide triphosphate hydrolases"/>
    <property type="match status" value="2"/>
</dbReference>
<sequence>MSRAHDENAFETEIVRSMVEDGWLQGSPADYDRELGLDTGQLFTFIGATQADLWEEYKSQHGNDPNLTQRKFAEVLAKQLTQYGALYVLRNGVSDNGFVFKLAYFRPSHTITASALSEYNSNRLTVVRQLHYSPRDPALSLDLTLFVNGIPVATAELKNPFTRQTVEHAKHQYRRRDQRDLIFLHRALVHFAVDPELVFLTTRLEGEKTRFLPFNIGSAGPGRTGGAGNPEASDGSHRTSYLWRQIWHPDTWLELLRRFLHEQDTSSGKKGKGKGTARKHRELIFPRFHQWHAVGHLIDHAEHHGSGNNYLIQHSAGSGKSNTIAWLSHRLSTLHTPADPSQLDPGARERGYGPNQPVFDKVFVITDRTVLDRQLQDTVRQFERTNGVVERIGTGSGSKSAQVAAALASSTAKIIIGTLQTFPYVLDQVADTAGKRFAVIVDEAHSSQSGDSAAALKKVLTKLGSDDLDDDGDPLTASALARGKHETLSYFAFTATPKTKTLNLFGIPSPEDPDERRPFHVYSMHQAIEEGFILDVLSNYVTYDTYYKLSNSDGDDREVDEKKAKSQLAAFAQLHPTNKLQRAEIIIEHFRRHTASRLGGRAKAMVVTASREDALRQYQALLKYIDTRGYEKEGIGVLVAFSGSLEVDGKEVTEAGINGFGEMELPEQFNYTRADDEHAAARNKPEFRILVVADKYQTGFDQPLLTTMYVDKKLANVAAVQTLSRLNRTHRLKSQDDVFVLDFKNDAALIQKEFKPFYETTLTDAADPNLLYDARHEVMEYPILVDSEMQAFADAYTAAERSTTTQAQWSKAHAELYHFTDPAKDRFVQLRTDDEAEAEEFRTALINFVRLYGFLGQLMSRPDADLERLYLYGKHLLNRLPRGESRGVDIGQVDLTHLRISKSGEHNLTLAAEGEQKVPGLFDGTGGAPQEPDEVPLSALIAEFNEKYGVNLTETDLVAPMLKTMEKPKVKAAAGLTDLDNFGDVFDEDFQDEVEDRAMDNTVFLKKFMDDEGFRAEYTKLARRNAYEMLRSGLAS</sequence>
<dbReference type="InterPro" id="IPR055180">
    <property type="entry name" value="HsdR_RecA-like_helicase_dom_2"/>
</dbReference>
<dbReference type="KEGG" id="snw:BBN63_19960"/>
<dbReference type="InterPro" id="IPR007409">
    <property type="entry name" value="Restrct_endonuc_type1_HsdR_N"/>
</dbReference>
<dbReference type="GO" id="GO:0005524">
    <property type="term" value="F:ATP binding"/>
    <property type="evidence" value="ECO:0007669"/>
    <property type="project" value="UniProtKB-KW"/>
</dbReference>
<dbReference type="AlphaFoldDB" id="A0A1U9QVA7"/>
<dbReference type="Proteomes" id="UP000189677">
    <property type="component" value="Chromosome"/>
</dbReference>
<feature type="region of interest" description="Disordered" evidence="1">
    <location>
        <begin position="215"/>
        <end position="235"/>
    </location>
</feature>
<dbReference type="PANTHER" id="PTHR42927">
    <property type="entry name" value="HELICASE SUPERFAMILY 1 AND 2 DOMAIN-CONTAINING PROTEIN"/>
    <property type="match status" value="1"/>
</dbReference>
<dbReference type="OrthoDB" id="9758243at2"/>
<dbReference type="SMART" id="SM00487">
    <property type="entry name" value="DEXDc"/>
    <property type="match status" value="1"/>
</dbReference>
<keyword evidence="3" id="KW-0540">Nuclease</keyword>
<feature type="domain" description="Helicase ATP-binding" evidence="2">
    <location>
        <begin position="301"/>
        <end position="515"/>
    </location>
</feature>
<dbReference type="GO" id="GO:0009307">
    <property type="term" value="P:DNA restriction-modification system"/>
    <property type="evidence" value="ECO:0007669"/>
    <property type="project" value="UniProtKB-KW"/>
</dbReference>
<dbReference type="InterPro" id="IPR014001">
    <property type="entry name" value="Helicase_ATP-bd"/>
</dbReference>
<accession>A0A1U9QVA7</accession>
<gene>
    <name evidence="3" type="ORF">BBN63_19960</name>
</gene>
<organism evidence="3 4">
    <name type="scientific">Streptomyces niveus</name>
    <name type="common">Streptomyces spheroides</name>
    <dbReference type="NCBI Taxonomy" id="193462"/>
    <lineage>
        <taxon>Bacteria</taxon>
        <taxon>Bacillati</taxon>
        <taxon>Actinomycetota</taxon>
        <taxon>Actinomycetes</taxon>
        <taxon>Kitasatosporales</taxon>
        <taxon>Streptomycetaceae</taxon>
        <taxon>Streptomyces</taxon>
    </lineage>
</organism>
<reference evidence="3 4" key="1">
    <citation type="submission" date="2016-11" db="EMBL/GenBank/DDBJ databases">
        <title>Complete genome sequence of Streptomyces niveus SCSIO 3406.</title>
        <authorList>
            <person name="Zhu Q."/>
            <person name="Cheng W."/>
            <person name="Song Y."/>
            <person name="Li Q."/>
            <person name="Ju J."/>
        </authorList>
    </citation>
    <scope>NUCLEOTIDE SEQUENCE [LARGE SCALE GENOMIC DNA]</scope>
    <source>
        <strain evidence="3 4">SCSIO 3406</strain>
    </source>
</reference>
<dbReference type="Pfam" id="PF22679">
    <property type="entry name" value="T1R_D3-like"/>
    <property type="match status" value="1"/>
</dbReference>
<keyword evidence="4" id="KW-1185">Reference proteome</keyword>
<dbReference type="Pfam" id="PF18766">
    <property type="entry name" value="SWI2_SNF2"/>
    <property type="match status" value="1"/>
</dbReference>
<protein>
    <submittedName>
        <fullName evidence="3">Restriction endonuclease subunit R</fullName>
    </submittedName>
</protein>
<keyword evidence="3" id="KW-0255">Endonuclease</keyword>
<proteinExistence type="predicted"/>
<dbReference type="RefSeq" id="WP_078076745.1">
    <property type="nucleotide sequence ID" value="NZ_CP018047.1"/>
</dbReference>
<name>A0A1U9QVA7_STRNV</name>
<dbReference type="REBASE" id="191219">
    <property type="entry name" value="Sni3406ORF19975P"/>
</dbReference>
<dbReference type="InterPro" id="IPR040980">
    <property type="entry name" value="SWI2_SNF2"/>
</dbReference>
<dbReference type="PROSITE" id="PS51192">
    <property type="entry name" value="HELICASE_ATP_BIND_1"/>
    <property type="match status" value="1"/>
</dbReference>
<feature type="compositionally biased region" description="Gly residues" evidence="1">
    <location>
        <begin position="219"/>
        <end position="228"/>
    </location>
</feature>
<evidence type="ECO:0000313" key="3">
    <source>
        <dbReference type="EMBL" id="AQU68150.1"/>
    </source>
</evidence>
<dbReference type="InterPro" id="IPR027417">
    <property type="entry name" value="P-loop_NTPase"/>
</dbReference>
<keyword evidence="3" id="KW-0378">Hydrolase</keyword>
<dbReference type="EMBL" id="CP018047">
    <property type="protein sequence ID" value="AQU68150.1"/>
    <property type="molecule type" value="Genomic_DNA"/>
</dbReference>
<dbReference type="GO" id="GO:0003677">
    <property type="term" value="F:DNA binding"/>
    <property type="evidence" value="ECO:0007669"/>
    <property type="project" value="UniProtKB-KW"/>
</dbReference>
<dbReference type="Pfam" id="PF04313">
    <property type="entry name" value="HSDR_N"/>
    <property type="match status" value="1"/>
</dbReference>
<dbReference type="PANTHER" id="PTHR42927:SF1">
    <property type="entry name" value="HELICASE SUPERFAMILY 1 AND 2 DOMAIN-CONTAINING PROTEIN"/>
    <property type="match status" value="1"/>
</dbReference>
<dbReference type="Gene3D" id="3.90.1570.50">
    <property type="match status" value="1"/>
</dbReference>
<evidence type="ECO:0000256" key="1">
    <source>
        <dbReference type="SAM" id="MobiDB-lite"/>
    </source>
</evidence>